<keyword evidence="3" id="KW-1185">Reference proteome</keyword>
<dbReference type="PANTHER" id="PTHR42678:SF34">
    <property type="entry name" value="OS04G0183300 PROTEIN"/>
    <property type="match status" value="1"/>
</dbReference>
<accession>A0AAW1S377</accession>
<name>A0AAW1S377_9CHLO</name>
<dbReference type="SUPFAM" id="SSF75304">
    <property type="entry name" value="Amidase signature (AS) enzymes"/>
    <property type="match status" value="1"/>
</dbReference>
<dbReference type="InterPro" id="IPR023631">
    <property type="entry name" value="Amidase_dom"/>
</dbReference>
<evidence type="ECO:0000313" key="2">
    <source>
        <dbReference type="EMBL" id="KAK9840077.1"/>
    </source>
</evidence>
<feature type="domain" description="Amidase" evidence="1">
    <location>
        <begin position="163"/>
        <end position="291"/>
    </location>
</feature>
<dbReference type="PANTHER" id="PTHR42678">
    <property type="entry name" value="AMIDASE"/>
    <property type="match status" value="1"/>
</dbReference>
<gene>
    <name evidence="2" type="ORF">WJX74_002975</name>
</gene>
<evidence type="ECO:0000259" key="1">
    <source>
        <dbReference type="Pfam" id="PF01425"/>
    </source>
</evidence>
<dbReference type="EMBL" id="JALJOS010000004">
    <property type="protein sequence ID" value="KAK9840077.1"/>
    <property type="molecule type" value="Genomic_DNA"/>
</dbReference>
<dbReference type="Proteomes" id="UP001438707">
    <property type="component" value="Unassembled WGS sequence"/>
</dbReference>
<dbReference type="InterPro" id="IPR036928">
    <property type="entry name" value="AS_sf"/>
</dbReference>
<organism evidence="2 3">
    <name type="scientific">Apatococcus lobatus</name>
    <dbReference type="NCBI Taxonomy" id="904363"/>
    <lineage>
        <taxon>Eukaryota</taxon>
        <taxon>Viridiplantae</taxon>
        <taxon>Chlorophyta</taxon>
        <taxon>core chlorophytes</taxon>
        <taxon>Trebouxiophyceae</taxon>
        <taxon>Chlorellales</taxon>
        <taxon>Chlorellaceae</taxon>
        <taxon>Apatococcus</taxon>
    </lineage>
</organism>
<protein>
    <recommendedName>
        <fullName evidence="1">Amidase domain-containing protein</fullName>
    </recommendedName>
</protein>
<feature type="domain" description="Amidase" evidence="1">
    <location>
        <begin position="41"/>
        <end position="133"/>
    </location>
</feature>
<comment type="caution">
    <text evidence="2">The sequence shown here is derived from an EMBL/GenBank/DDBJ whole genome shotgun (WGS) entry which is preliminary data.</text>
</comment>
<dbReference type="Pfam" id="PF01425">
    <property type="entry name" value="Amidase"/>
    <property type="match status" value="2"/>
</dbReference>
<sequence length="529" mass="55851">MTVQKAVSGCTSGSPAFPVVELTIDAAHQAMLAGKLTCTQLLSSYVQRINEFDATGTNAVRALSPTLLADGLAKDVQLQQVLAGNGTLSPLFRVPVVVKDNVDLVGLATTAGAQALADNFPPMDATIVTKVKASRRRHPSQGQPVRVGIFSYHLNWEHFWCYTGGSIRDPAAFNYLVGLRPSLGLTSRTGIVPLDLARDIGGPIGRTVRDVAKLFTYIVGPDPTDPLTSLSDDVGAVPAGGYEQFLVANGLQGKRIGTLDYFYDMTTADPGVLVVYNTTLMYLTQAGATVVRNVRIAGNSLGSRDWTANSTLTTNSWFTGFGAAGKWESITSCPARLSYDLGVYLAGHNSTYKNLQAIVDSGLYHPVSNRSLVTSLTAGYGFGTPADYPTAAQKAAGIVCGCGDFNTNPCRVELTKAFTSTMDSQALDALVYPTFVNSPTLLGDGFSPTGLVQNAVSPYAGLPTMVLPMGLDGFGLPVSLSIVGRRYAEPTLLSIAYGFEQLTKFRSPPGSFPECTGPPNGFSIVPATG</sequence>
<dbReference type="Gene3D" id="3.90.1300.10">
    <property type="entry name" value="Amidase signature (AS) domain"/>
    <property type="match status" value="2"/>
</dbReference>
<evidence type="ECO:0000313" key="3">
    <source>
        <dbReference type="Proteomes" id="UP001438707"/>
    </source>
</evidence>
<dbReference type="AlphaFoldDB" id="A0AAW1S377"/>
<proteinExistence type="predicted"/>
<reference evidence="2 3" key="1">
    <citation type="journal article" date="2024" name="Nat. Commun.">
        <title>Phylogenomics reveals the evolutionary origins of lichenization in chlorophyte algae.</title>
        <authorList>
            <person name="Puginier C."/>
            <person name="Libourel C."/>
            <person name="Otte J."/>
            <person name="Skaloud P."/>
            <person name="Haon M."/>
            <person name="Grisel S."/>
            <person name="Petersen M."/>
            <person name="Berrin J.G."/>
            <person name="Delaux P.M."/>
            <person name="Dal Grande F."/>
            <person name="Keller J."/>
        </authorList>
    </citation>
    <scope>NUCLEOTIDE SEQUENCE [LARGE SCALE GENOMIC DNA]</scope>
    <source>
        <strain evidence="2 3">SAG 2145</strain>
    </source>
</reference>